<keyword evidence="1" id="KW-0472">Membrane</keyword>
<feature type="transmembrane region" description="Helical" evidence="1">
    <location>
        <begin position="16"/>
        <end position="35"/>
    </location>
</feature>
<dbReference type="EMBL" id="LAZR01025366">
    <property type="protein sequence ID" value="KKL72132.1"/>
    <property type="molecule type" value="Genomic_DNA"/>
</dbReference>
<accession>A0A0F9HAL1</accession>
<sequence length="48" mass="5165">MSLQKGSTKEKSQTKLIIGVTVGLVMIFVFIYLLASGLLSFTFRLGGA</sequence>
<evidence type="ECO:0000256" key="1">
    <source>
        <dbReference type="SAM" id="Phobius"/>
    </source>
</evidence>
<comment type="caution">
    <text evidence="2">The sequence shown here is derived from an EMBL/GenBank/DDBJ whole genome shotgun (WGS) entry which is preliminary data.</text>
</comment>
<evidence type="ECO:0000313" key="2">
    <source>
        <dbReference type="EMBL" id="KKL72132.1"/>
    </source>
</evidence>
<protein>
    <submittedName>
        <fullName evidence="2">Uncharacterized protein</fullName>
    </submittedName>
</protein>
<organism evidence="2">
    <name type="scientific">marine sediment metagenome</name>
    <dbReference type="NCBI Taxonomy" id="412755"/>
    <lineage>
        <taxon>unclassified sequences</taxon>
        <taxon>metagenomes</taxon>
        <taxon>ecological metagenomes</taxon>
    </lineage>
</organism>
<keyword evidence="1" id="KW-0812">Transmembrane</keyword>
<dbReference type="AlphaFoldDB" id="A0A0F9HAL1"/>
<name>A0A0F9HAL1_9ZZZZ</name>
<proteinExistence type="predicted"/>
<keyword evidence="1" id="KW-1133">Transmembrane helix</keyword>
<gene>
    <name evidence="2" type="ORF">LCGC14_2087970</name>
</gene>
<reference evidence="2" key="1">
    <citation type="journal article" date="2015" name="Nature">
        <title>Complex archaea that bridge the gap between prokaryotes and eukaryotes.</title>
        <authorList>
            <person name="Spang A."/>
            <person name="Saw J.H."/>
            <person name="Jorgensen S.L."/>
            <person name="Zaremba-Niedzwiedzka K."/>
            <person name="Martijn J."/>
            <person name="Lind A.E."/>
            <person name="van Eijk R."/>
            <person name="Schleper C."/>
            <person name="Guy L."/>
            <person name="Ettema T.J."/>
        </authorList>
    </citation>
    <scope>NUCLEOTIDE SEQUENCE</scope>
</reference>